<keyword evidence="2" id="KW-1185">Reference proteome</keyword>
<dbReference type="Proteomes" id="UP000054630">
    <property type="component" value="Unassembled WGS sequence"/>
</dbReference>
<sequence length="65" mass="7495">MNCRQENNIASRLRATTVRAFAQLVIISGIGLTKRRLLLLLPLKRKVHQILSHVRTETDFLDNQL</sequence>
<dbReference type="EMBL" id="JYDL01000143">
    <property type="protein sequence ID" value="KRX14999.1"/>
    <property type="molecule type" value="Genomic_DNA"/>
</dbReference>
<evidence type="ECO:0000313" key="2">
    <source>
        <dbReference type="Proteomes" id="UP000054630"/>
    </source>
</evidence>
<protein>
    <submittedName>
        <fullName evidence="1">Uncharacterized protein</fullName>
    </submittedName>
</protein>
<comment type="caution">
    <text evidence="1">The sequence shown here is derived from an EMBL/GenBank/DDBJ whole genome shotgun (WGS) entry which is preliminary data.</text>
</comment>
<gene>
    <name evidence="1" type="ORF">T07_5242</name>
</gene>
<evidence type="ECO:0000313" key="1">
    <source>
        <dbReference type="EMBL" id="KRX14999.1"/>
    </source>
</evidence>
<dbReference type="AlphaFoldDB" id="A0A0V0RKS1"/>
<reference evidence="1 2" key="1">
    <citation type="submission" date="2015-01" db="EMBL/GenBank/DDBJ databases">
        <title>Evolution of Trichinella species and genotypes.</title>
        <authorList>
            <person name="Korhonen P.K."/>
            <person name="Edoardo P."/>
            <person name="Giuseppe L.R."/>
            <person name="Gasser R.B."/>
        </authorList>
    </citation>
    <scope>NUCLEOTIDE SEQUENCE [LARGE SCALE GENOMIC DNA]</scope>
    <source>
        <strain evidence="1">ISS37</strain>
    </source>
</reference>
<proteinExistence type="predicted"/>
<name>A0A0V0RKS1_9BILA</name>
<organism evidence="1 2">
    <name type="scientific">Trichinella nelsoni</name>
    <dbReference type="NCBI Taxonomy" id="6336"/>
    <lineage>
        <taxon>Eukaryota</taxon>
        <taxon>Metazoa</taxon>
        <taxon>Ecdysozoa</taxon>
        <taxon>Nematoda</taxon>
        <taxon>Enoplea</taxon>
        <taxon>Dorylaimia</taxon>
        <taxon>Trichinellida</taxon>
        <taxon>Trichinellidae</taxon>
        <taxon>Trichinella</taxon>
    </lineage>
</organism>
<accession>A0A0V0RKS1</accession>